<dbReference type="InterPro" id="IPR001279">
    <property type="entry name" value="Metallo-B-lactamas"/>
</dbReference>
<dbReference type="PANTHER" id="PTHR15032">
    <property type="entry name" value="N-ACYL-PHOSPHATIDYLETHANOLAMINE-HYDROLYZING PHOSPHOLIPASE D"/>
    <property type="match status" value="1"/>
</dbReference>
<dbReference type="EMBL" id="QGHC01000002">
    <property type="protein sequence ID" value="PWK92496.1"/>
    <property type="molecule type" value="Genomic_DNA"/>
</dbReference>
<dbReference type="Pfam" id="PF12706">
    <property type="entry name" value="Lactamase_B_2"/>
    <property type="match status" value="1"/>
</dbReference>
<gene>
    <name evidence="3" type="ORF">C7456_102231</name>
</gene>
<feature type="region of interest" description="Disordered" evidence="1">
    <location>
        <begin position="1"/>
        <end position="33"/>
    </location>
</feature>
<feature type="domain" description="Metallo-beta-lactamase" evidence="2">
    <location>
        <begin position="88"/>
        <end position="286"/>
    </location>
</feature>
<reference evidence="3 4" key="1">
    <citation type="submission" date="2018-05" db="EMBL/GenBank/DDBJ databases">
        <title>Genomic Encyclopedia of Type Strains, Phase IV (KMG-IV): sequencing the most valuable type-strain genomes for metagenomic binning, comparative biology and taxonomic classification.</title>
        <authorList>
            <person name="Goeker M."/>
        </authorList>
    </citation>
    <scope>NUCLEOTIDE SEQUENCE [LARGE SCALE GENOMIC DNA]</scope>
    <source>
        <strain evidence="3 4">DSM 14263</strain>
    </source>
</reference>
<comment type="caution">
    <text evidence="3">The sequence shown here is derived from an EMBL/GenBank/DDBJ whole genome shotgun (WGS) entry which is preliminary data.</text>
</comment>
<accession>A0A316IIE9</accession>
<protein>
    <submittedName>
        <fullName evidence="3">L-ascorbate metabolism protein UlaG (Beta-lactamase superfamily)</fullName>
    </submittedName>
</protein>
<organism evidence="3 4">
    <name type="scientific">Fulvimonas soli</name>
    <dbReference type="NCBI Taxonomy" id="155197"/>
    <lineage>
        <taxon>Bacteria</taxon>
        <taxon>Pseudomonadati</taxon>
        <taxon>Pseudomonadota</taxon>
        <taxon>Gammaproteobacteria</taxon>
        <taxon>Lysobacterales</taxon>
        <taxon>Rhodanobacteraceae</taxon>
        <taxon>Fulvimonas</taxon>
    </lineage>
</organism>
<name>A0A316IIE9_9GAMM</name>
<proteinExistence type="predicted"/>
<dbReference type="RefSeq" id="WP_109722328.1">
    <property type="nucleotide sequence ID" value="NZ_MSZV01000006.1"/>
</dbReference>
<dbReference type="InterPro" id="IPR036866">
    <property type="entry name" value="RibonucZ/Hydroxyglut_hydro"/>
</dbReference>
<dbReference type="PANTHER" id="PTHR15032:SF4">
    <property type="entry name" value="N-ACYL-PHOSPHATIDYLETHANOLAMINE-HYDROLYZING PHOSPHOLIPASE D"/>
    <property type="match status" value="1"/>
</dbReference>
<dbReference type="GO" id="GO:0005737">
    <property type="term" value="C:cytoplasm"/>
    <property type="evidence" value="ECO:0007669"/>
    <property type="project" value="TreeGrafter"/>
</dbReference>
<evidence type="ECO:0000256" key="1">
    <source>
        <dbReference type="SAM" id="MobiDB-lite"/>
    </source>
</evidence>
<evidence type="ECO:0000313" key="4">
    <source>
        <dbReference type="Proteomes" id="UP000245812"/>
    </source>
</evidence>
<keyword evidence="4" id="KW-1185">Reference proteome</keyword>
<evidence type="ECO:0000313" key="3">
    <source>
        <dbReference type="EMBL" id="PWK92496.1"/>
    </source>
</evidence>
<dbReference type="Gene3D" id="3.60.15.10">
    <property type="entry name" value="Ribonuclease Z/Hydroxyacylglutathione hydrolase-like"/>
    <property type="match status" value="1"/>
</dbReference>
<dbReference type="OrthoDB" id="9805728at2"/>
<sequence length="345" mass="38642">MAWRNPHYDPSRAHHTPEGFRNLEPEQRRPGDLQRWRAERKAAGLPIPPREGYEAFARRWWQPADLGGEENAAWWLGHACVLLRLDGRYVITDPVFSERVSPLSFIGPKRRTPPAATIEQLPRIDAVLVSHSHYDHLDTASIRALAKRFPEAAFAAPLGLAATLRKLGARHAHELDWWQSLDTHGFELTCVPARHWSARTPWDRNRTLWGGWVARHGGFRFYFAGDTGYSPRLAEIGARLGPIDLAALPIGAYAPRWFMRAQHIDPAEAVQLHRELGCRHSLAIHWGAFELADDPLDEPPRLLAEALAAQGVSAEAFRALPVGARWPLAEGGARAAAAHRLQSAR</sequence>
<dbReference type="SUPFAM" id="SSF56281">
    <property type="entry name" value="Metallo-hydrolase/oxidoreductase"/>
    <property type="match status" value="1"/>
</dbReference>
<dbReference type="AlphaFoldDB" id="A0A316IIE9"/>
<dbReference type="Proteomes" id="UP000245812">
    <property type="component" value="Unassembled WGS sequence"/>
</dbReference>
<evidence type="ECO:0000259" key="2">
    <source>
        <dbReference type="Pfam" id="PF12706"/>
    </source>
</evidence>